<accession>A0A1X7TR11</accession>
<feature type="region of interest" description="Disordered" evidence="1">
    <location>
        <begin position="46"/>
        <end position="98"/>
    </location>
</feature>
<reference evidence="2" key="1">
    <citation type="submission" date="2017-05" db="UniProtKB">
        <authorList>
            <consortium name="EnsemblMetazoa"/>
        </authorList>
    </citation>
    <scope>IDENTIFICATION</scope>
</reference>
<feature type="compositionally biased region" description="Pro residues" evidence="1">
    <location>
        <begin position="51"/>
        <end position="79"/>
    </location>
</feature>
<dbReference type="EnsemblMetazoa" id="Aqu2.1.17579_001">
    <property type="protein sequence ID" value="Aqu2.1.17579_001"/>
    <property type="gene ID" value="Aqu2.1.17579"/>
</dbReference>
<protein>
    <submittedName>
        <fullName evidence="2">Uncharacterized protein</fullName>
    </submittedName>
</protein>
<evidence type="ECO:0000313" key="2">
    <source>
        <dbReference type="EnsemblMetazoa" id="Aqu2.1.17579_001"/>
    </source>
</evidence>
<sequence>MDGYHQVTIFHFHSDGTPEAMQRSRRTTERMGTRVEAYCIMHDAGNEHIVYPPPPPAGDGRPPPPPPPSPPLPPPPPALRIPVPIAGATPHQLDGGLPVLPPEMAPVLHSATGLPLLQQQRLQIIAQLTAVNKQIDIKMFQQSPDP</sequence>
<proteinExistence type="predicted"/>
<name>A0A1X7TR11_AMPQE</name>
<organism evidence="2">
    <name type="scientific">Amphimedon queenslandica</name>
    <name type="common">Sponge</name>
    <dbReference type="NCBI Taxonomy" id="400682"/>
    <lineage>
        <taxon>Eukaryota</taxon>
        <taxon>Metazoa</taxon>
        <taxon>Porifera</taxon>
        <taxon>Demospongiae</taxon>
        <taxon>Heteroscleromorpha</taxon>
        <taxon>Haplosclerida</taxon>
        <taxon>Niphatidae</taxon>
        <taxon>Amphimedon</taxon>
    </lineage>
</organism>
<evidence type="ECO:0000256" key="1">
    <source>
        <dbReference type="SAM" id="MobiDB-lite"/>
    </source>
</evidence>
<dbReference type="AlphaFoldDB" id="A0A1X7TR11"/>
<dbReference type="InParanoid" id="A0A1X7TR11"/>